<feature type="non-terminal residue" evidence="1">
    <location>
        <position position="166"/>
    </location>
</feature>
<organism evidence="1 2">
    <name type="scientific">Clonorchis sinensis</name>
    <name type="common">Chinese liver fluke</name>
    <dbReference type="NCBI Taxonomy" id="79923"/>
    <lineage>
        <taxon>Eukaryota</taxon>
        <taxon>Metazoa</taxon>
        <taxon>Spiralia</taxon>
        <taxon>Lophotrochozoa</taxon>
        <taxon>Platyhelminthes</taxon>
        <taxon>Trematoda</taxon>
        <taxon>Digenea</taxon>
        <taxon>Opisthorchiida</taxon>
        <taxon>Opisthorchiata</taxon>
        <taxon>Opisthorchiidae</taxon>
        <taxon>Clonorchis</taxon>
    </lineage>
</organism>
<sequence length="166" mass="18104">MAQWLERKFTGRKVRGSNPTSASRFPLSRLGQPDSIPAFVLPSGVVFWGKKALCLEREFTDRKVRSSNPTSALRLLLSRLEELGSRPVLMIPSGGVGVGHRKAVTPFRGLAAMPPKGSARAEILPGCPSLDRGSREAEVGFGPRTLRSLKILRQPTTAFALFEAHQ</sequence>
<name>A0A3R7CJQ4_CLOSI</name>
<evidence type="ECO:0000313" key="2">
    <source>
        <dbReference type="Proteomes" id="UP000286415"/>
    </source>
</evidence>
<proteinExistence type="predicted"/>
<reference evidence="1 2" key="1">
    <citation type="journal article" date="2018" name="Biotechnol. Adv.">
        <title>Improved genomic resources and new bioinformatic workflow for the carcinogenic parasite Clonorchis sinensis: Biotechnological implications.</title>
        <authorList>
            <person name="Wang D."/>
            <person name="Korhonen P.K."/>
            <person name="Gasser R.B."/>
            <person name="Young N.D."/>
        </authorList>
    </citation>
    <scope>NUCLEOTIDE SEQUENCE [LARGE SCALE GENOMIC DNA]</scope>
    <source>
        <strain evidence="1">Cs-k2</strain>
    </source>
</reference>
<reference evidence="1 2" key="2">
    <citation type="journal article" date="2021" name="Genomics">
        <title>High-quality reference genome for Clonorchis sinensis.</title>
        <authorList>
            <person name="Young N.D."/>
            <person name="Stroehlein A.J."/>
            <person name="Kinkar L."/>
            <person name="Wang T."/>
            <person name="Sohn W.M."/>
            <person name="Chang B.C.H."/>
            <person name="Kaur P."/>
            <person name="Weisz D."/>
            <person name="Dudchenko O."/>
            <person name="Aiden E.L."/>
            <person name="Korhonen P.K."/>
            <person name="Gasser R.B."/>
        </authorList>
    </citation>
    <scope>NUCLEOTIDE SEQUENCE [LARGE SCALE GENOMIC DNA]</scope>
    <source>
        <strain evidence="1">Cs-k2</strain>
    </source>
</reference>
<evidence type="ECO:0000313" key="1">
    <source>
        <dbReference type="EMBL" id="KAG5441164.1"/>
    </source>
</evidence>
<keyword evidence="2" id="KW-1185">Reference proteome</keyword>
<dbReference type="EMBL" id="NIRI02000077">
    <property type="protein sequence ID" value="KAG5441164.1"/>
    <property type="molecule type" value="Genomic_DNA"/>
</dbReference>
<protein>
    <submittedName>
        <fullName evidence="1">Uncharacterized protein</fullName>
    </submittedName>
</protein>
<dbReference type="Proteomes" id="UP000286415">
    <property type="component" value="Unassembled WGS sequence"/>
</dbReference>
<dbReference type="OrthoDB" id="10491510at2759"/>
<gene>
    <name evidence="1" type="ORF">CSKR_102740</name>
</gene>
<dbReference type="InParanoid" id="A0A3R7CJQ4"/>
<comment type="caution">
    <text evidence="1">The sequence shown here is derived from an EMBL/GenBank/DDBJ whole genome shotgun (WGS) entry which is preliminary data.</text>
</comment>
<dbReference type="AlphaFoldDB" id="A0A3R7CJQ4"/>
<accession>A0A3R7CJQ4</accession>